<dbReference type="SUPFAM" id="SSF56601">
    <property type="entry name" value="beta-lactamase/transpeptidase-like"/>
    <property type="match status" value="1"/>
</dbReference>
<name>A0A090YPT4_PAEMA</name>
<evidence type="ECO:0000256" key="17">
    <source>
        <dbReference type="SAM" id="MobiDB-lite"/>
    </source>
</evidence>
<dbReference type="PANTHER" id="PTHR32282">
    <property type="entry name" value="BINDING PROTEIN TRANSPEPTIDASE, PUTATIVE-RELATED"/>
    <property type="match status" value="1"/>
</dbReference>
<evidence type="ECO:0000256" key="8">
    <source>
        <dbReference type="ARBA" id="ARBA00022679"/>
    </source>
</evidence>
<reference evidence="21 22" key="1">
    <citation type="submission" date="2014-04" db="EMBL/GenBank/DDBJ databases">
        <authorList>
            <person name="Bishop-Lilly K.A."/>
            <person name="Broomall S.M."/>
            <person name="Chain P.S."/>
            <person name="Chertkov O."/>
            <person name="Coyne S.R."/>
            <person name="Daligault H.E."/>
            <person name="Davenport K.W."/>
            <person name="Erkkila T."/>
            <person name="Frey K.G."/>
            <person name="Gibbons H.S."/>
            <person name="Gu W."/>
            <person name="Jaissle J."/>
            <person name="Johnson S.L."/>
            <person name="Koroleva G.I."/>
            <person name="Ladner J.T."/>
            <person name="Lo C.-C."/>
            <person name="Minogue T.D."/>
            <person name="Munk C."/>
            <person name="Palacios G.F."/>
            <person name="Redden C.L."/>
            <person name="Rosenzweig C.N."/>
            <person name="Scholz M.B."/>
            <person name="Teshima H."/>
            <person name="Xu Y."/>
        </authorList>
    </citation>
    <scope>NUCLEOTIDE SEQUENCE [LARGE SCALE GENOMIC DNA]</scope>
    <source>
        <strain evidence="21 22">8244</strain>
    </source>
</reference>
<dbReference type="PANTHER" id="PTHR32282:SF11">
    <property type="entry name" value="PENICILLIN-BINDING PROTEIN 1B"/>
    <property type="match status" value="1"/>
</dbReference>
<comment type="subcellular location">
    <subcellularLocation>
        <location evidence="1">Cell membrane</location>
    </subcellularLocation>
</comment>
<evidence type="ECO:0000256" key="5">
    <source>
        <dbReference type="ARBA" id="ARBA00022645"/>
    </source>
</evidence>
<dbReference type="AlphaFoldDB" id="A0A090YPT4"/>
<keyword evidence="11" id="KW-0573">Peptidoglycan synthesis</keyword>
<dbReference type="GO" id="GO:0071555">
    <property type="term" value="P:cell wall organization"/>
    <property type="evidence" value="ECO:0007669"/>
    <property type="project" value="UniProtKB-KW"/>
</dbReference>
<organism evidence="21 22">
    <name type="scientific">Paenibacillus macerans</name>
    <name type="common">Bacillus macerans</name>
    <dbReference type="NCBI Taxonomy" id="44252"/>
    <lineage>
        <taxon>Bacteria</taxon>
        <taxon>Bacillati</taxon>
        <taxon>Bacillota</taxon>
        <taxon>Bacilli</taxon>
        <taxon>Bacillales</taxon>
        <taxon>Paenibacillaceae</taxon>
        <taxon>Paenibacillus</taxon>
    </lineage>
</organism>
<dbReference type="InterPro" id="IPR036950">
    <property type="entry name" value="PBP_transglycosylase"/>
</dbReference>
<keyword evidence="13" id="KW-0511">Multifunctional enzyme</keyword>
<keyword evidence="10" id="KW-0133">Cell shape</keyword>
<evidence type="ECO:0000256" key="9">
    <source>
        <dbReference type="ARBA" id="ARBA00022801"/>
    </source>
</evidence>
<dbReference type="HOGENOM" id="CLU_006354_2_4_9"/>
<dbReference type="GO" id="GO:0006508">
    <property type="term" value="P:proteolysis"/>
    <property type="evidence" value="ECO:0007669"/>
    <property type="project" value="UniProtKB-KW"/>
</dbReference>
<evidence type="ECO:0000256" key="1">
    <source>
        <dbReference type="ARBA" id="ARBA00004236"/>
    </source>
</evidence>
<dbReference type="GO" id="GO:0009002">
    <property type="term" value="F:serine-type D-Ala-D-Ala carboxypeptidase activity"/>
    <property type="evidence" value="ECO:0007669"/>
    <property type="project" value="UniProtKB-EC"/>
</dbReference>
<dbReference type="STRING" id="44252.DJ90_6483"/>
<evidence type="ECO:0000256" key="12">
    <source>
        <dbReference type="ARBA" id="ARBA00023136"/>
    </source>
</evidence>
<dbReference type="InterPro" id="IPR001264">
    <property type="entry name" value="Glyco_trans_51"/>
</dbReference>
<keyword evidence="12 18" id="KW-0472">Membrane</keyword>
<dbReference type="Pfam" id="PF00905">
    <property type="entry name" value="Transpeptidase"/>
    <property type="match status" value="1"/>
</dbReference>
<feature type="compositionally biased region" description="Basic and acidic residues" evidence="17">
    <location>
        <begin position="662"/>
        <end position="684"/>
    </location>
</feature>
<dbReference type="GO" id="GO:0030288">
    <property type="term" value="C:outer membrane-bounded periplasmic space"/>
    <property type="evidence" value="ECO:0007669"/>
    <property type="project" value="TreeGrafter"/>
</dbReference>
<evidence type="ECO:0000313" key="22">
    <source>
        <dbReference type="Proteomes" id="UP000029278"/>
    </source>
</evidence>
<dbReference type="InterPro" id="IPR012338">
    <property type="entry name" value="Beta-lactam/transpept-like"/>
</dbReference>
<keyword evidence="18" id="KW-1133">Transmembrane helix</keyword>
<dbReference type="InterPro" id="IPR001460">
    <property type="entry name" value="PCN-bd_Tpept"/>
</dbReference>
<gene>
    <name evidence="21" type="ORF">DJ90_6483</name>
</gene>
<evidence type="ECO:0000256" key="7">
    <source>
        <dbReference type="ARBA" id="ARBA00022676"/>
    </source>
</evidence>
<evidence type="ECO:0000256" key="3">
    <source>
        <dbReference type="ARBA" id="ARBA00007739"/>
    </source>
</evidence>
<comment type="caution">
    <text evidence="21">The sequence shown here is derived from an EMBL/GenBank/DDBJ whole genome shotgun (WGS) entry which is preliminary data.</text>
</comment>
<evidence type="ECO:0000256" key="13">
    <source>
        <dbReference type="ARBA" id="ARBA00023268"/>
    </source>
</evidence>
<evidence type="ECO:0000256" key="6">
    <source>
        <dbReference type="ARBA" id="ARBA00022670"/>
    </source>
</evidence>
<comment type="similarity">
    <text evidence="3">In the N-terminal section; belongs to the glycosyltransferase 51 family.</text>
</comment>
<sequence>MKGESPSVQKLARSDRYHQRKPRRAWRLLFKLTLGAGLLGVCAAGILLLYLYQADLPLADSDRNSQLIDSKGNTIAVFSDGGKNRESVDLPEISPWLIKATLATEDRHFYDHFGFDLKGMARAALVNLKEMGNVQGASTLTQQLARNLFLSHERTWSRKIKEALYTAQLEMKYDKDDILRMYLNEIYYGHGSYGIEAAARMYFGKPAKDLSLAESAMLAGVPKGPTYYSPFNHMKNAKDRQRTVLSAMVATGDISREEADRAYDEMLAFQSPKQQNPVDKAPYFRDYIRSVVVDELGFDETLLEHGGLNIYTTLDPDAQQAAEAAVASELGNTPELEAALISIDPRNGYVKALVGGANYKQSQYNHVFATTRQPGSSFKPIMYLSALASGKMTSASKFSSQPTLFHYDDNRKTYSPKNFGDKYLGEIDMRQAIAHSDNIYAVNTILTVGAEQVIELGRKMGITSPLQPVPSLALGTSPVSPFEMATAFAVIGNQGRSVKPVAVLKITDSSGRVLYEAKTPKPEQIVDPAAAYVLTSLMESVFETGGTGNRVAGEIKRPVAGKTGTTGTDAWLVGFTPELSTAVWVGYDKGKTLGTAESRKAAPIFAKYTEKALEKVPPKIFPIPDGVVSVYIDPETGKLATTDCPDKKLEVFIQGTEPTEYCEAHGEGKPEPLPEPAQTEKRETHSWWNDLKRWWMD</sequence>
<keyword evidence="7" id="KW-0328">Glycosyltransferase</keyword>
<keyword evidence="14" id="KW-0961">Cell wall biogenesis/degradation</keyword>
<dbReference type="FunFam" id="1.10.3810.10:FF:000001">
    <property type="entry name" value="Penicillin-binding protein 1A"/>
    <property type="match status" value="1"/>
</dbReference>
<dbReference type="GO" id="GO:0009252">
    <property type="term" value="P:peptidoglycan biosynthetic process"/>
    <property type="evidence" value="ECO:0007669"/>
    <property type="project" value="UniProtKB-KW"/>
</dbReference>
<evidence type="ECO:0000259" key="20">
    <source>
        <dbReference type="Pfam" id="PF00912"/>
    </source>
</evidence>
<evidence type="ECO:0000256" key="18">
    <source>
        <dbReference type="SAM" id="Phobius"/>
    </source>
</evidence>
<feature type="domain" description="Penicillin-binding protein transpeptidase" evidence="19">
    <location>
        <begin position="342"/>
        <end position="608"/>
    </location>
</feature>
<evidence type="ECO:0000256" key="16">
    <source>
        <dbReference type="ARBA" id="ARBA00049902"/>
    </source>
</evidence>
<evidence type="ECO:0000256" key="15">
    <source>
        <dbReference type="ARBA" id="ARBA00034000"/>
    </source>
</evidence>
<feature type="region of interest" description="Disordered" evidence="17">
    <location>
        <begin position="661"/>
        <end position="684"/>
    </location>
</feature>
<feature type="domain" description="Glycosyl transferase family 51" evidence="20">
    <location>
        <begin position="72"/>
        <end position="248"/>
    </location>
</feature>
<dbReference type="GO" id="GO:0008955">
    <property type="term" value="F:peptidoglycan glycosyltransferase activity"/>
    <property type="evidence" value="ECO:0007669"/>
    <property type="project" value="UniProtKB-EC"/>
</dbReference>
<comment type="catalytic activity">
    <reaction evidence="16">
        <text>[GlcNAc-(1-&gt;4)-Mur2Ac(oyl-L-Ala-gamma-D-Glu-L-Lys-D-Ala-D-Ala)](n)-di-trans,octa-cis-undecaprenyl diphosphate + beta-D-GlcNAc-(1-&gt;4)-Mur2Ac(oyl-L-Ala-gamma-D-Glu-L-Lys-D-Ala-D-Ala)-di-trans,octa-cis-undecaprenyl diphosphate = [GlcNAc-(1-&gt;4)-Mur2Ac(oyl-L-Ala-gamma-D-Glu-L-Lys-D-Ala-D-Ala)](n+1)-di-trans,octa-cis-undecaprenyl diphosphate + di-trans,octa-cis-undecaprenyl diphosphate + H(+)</text>
        <dbReference type="Rhea" id="RHEA:23708"/>
        <dbReference type="Rhea" id="RHEA-COMP:9602"/>
        <dbReference type="Rhea" id="RHEA-COMP:9603"/>
        <dbReference type="ChEBI" id="CHEBI:15378"/>
        <dbReference type="ChEBI" id="CHEBI:58405"/>
        <dbReference type="ChEBI" id="CHEBI:60033"/>
        <dbReference type="ChEBI" id="CHEBI:78435"/>
        <dbReference type="EC" id="2.4.99.28"/>
    </reaction>
</comment>
<protein>
    <submittedName>
        <fullName evidence="21">Penicillin-binding, 1A family protein</fullName>
    </submittedName>
</protein>
<dbReference type="Gene3D" id="1.10.3810.10">
    <property type="entry name" value="Biosynthetic peptidoglycan transglycosylase-like"/>
    <property type="match status" value="1"/>
</dbReference>
<dbReference type="GO" id="GO:0005886">
    <property type="term" value="C:plasma membrane"/>
    <property type="evidence" value="ECO:0007669"/>
    <property type="project" value="UniProtKB-SubCell"/>
</dbReference>
<dbReference type="InterPro" id="IPR050396">
    <property type="entry name" value="Glycosyltr_51/Transpeptidase"/>
</dbReference>
<dbReference type="EMBL" id="JMQA01000049">
    <property type="protein sequence ID" value="KFM94100.1"/>
    <property type="molecule type" value="Genomic_DNA"/>
</dbReference>
<keyword evidence="18" id="KW-0812">Transmembrane</keyword>
<dbReference type="Pfam" id="PF00912">
    <property type="entry name" value="Transgly"/>
    <property type="match status" value="1"/>
</dbReference>
<evidence type="ECO:0000313" key="21">
    <source>
        <dbReference type="EMBL" id="KFM94100.1"/>
    </source>
</evidence>
<keyword evidence="4" id="KW-1003">Cell membrane</keyword>
<keyword evidence="8" id="KW-0808">Transferase</keyword>
<evidence type="ECO:0000256" key="2">
    <source>
        <dbReference type="ARBA" id="ARBA00007090"/>
    </source>
</evidence>
<evidence type="ECO:0000259" key="19">
    <source>
        <dbReference type="Pfam" id="PF00905"/>
    </source>
</evidence>
<keyword evidence="5" id="KW-0121">Carboxypeptidase</keyword>
<dbReference type="GO" id="GO:0008360">
    <property type="term" value="P:regulation of cell shape"/>
    <property type="evidence" value="ECO:0007669"/>
    <property type="project" value="UniProtKB-KW"/>
</dbReference>
<dbReference type="GO" id="GO:0008658">
    <property type="term" value="F:penicillin binding"/>
    <property type="evidence" value="ECO:0007669"/>
    <property type="project" value="InterPro"/>
</dbReference>
<keyword evidence="9" id="KW-0378">Hydrolase</keyword>
<evidence type="ECO:0000256" key="11">
    <source>
        <dbReference type="ARBA" id="ARBA00022984"/>
    </source>
</evidence>
<keyword evidence="6" id="KW-0645">Protease</keyword>
<comment type="similarity">
    <text evidence="2">In the C-terminal section; belongs to the transpeptidase family.</text>
</comment>
<accession>A0A090YPT4</accession>
<dbReference type="InterPro" id="IPR023346">
    <property type="entry name" value="Lysozyme-like_dom_sf"/>
</dbReference>
<keyword evidence="22" id="KW-1185">Reference proteome</keyword>
<dbReference type="NCBIfam" id="TIGR02074">
    <property type="entry name" value="PBP_1a_fam"/>
    <property type="match status" value="1"/>
</dbReference>
<dbReference type="SUPFAM" id="SSF53955">
    <property type="entry name" value="Lysozyme-like"/>
    <property type="match status" value="1"/>
</dbReference>
<dbReference type="PATRIC" id="fig|44252.3.peg.5909"/>
<comment type="catalytic activity">
    <reaction evidence="15">
        <text>Preferential cleavage: (Ac)2-L-Lys-D-Ala-|-D-Ala. Also transpeptidation of peptidyl-alanyl moieties that are N-acyl substituents of D-alanine.</text>
        <dbReference type="EC" id="3.4.16.4"/>
    </reaction>
</comment>
<dbReference type="Proteomes" id="UP000029278">
    <property type="component" value="Unassembled WGS sequence"/>
</dbReference>
<feature type="transmembrane region" description="Helical" evidence="18">
    <location>
        <begin position="28"/>
        <end position="52"/>
    </location>
</feature>
<proteinExistence type="inferred from homology"/>
<dbReference type="Gene3D" id="3.40.710.10">
    <property type="entry name" value="DD-peptidase/beta-lactamase superfamily"/>
    <property type="match status" value="1"/>
</dbReference>
<evidence type="ECO:0000256" key="10">
    <source>
        <dbReference type="ARBA" id="ARBA00022960"/>
    </source>
</evidence>
<evidence type="ECO:0000256" key="4">
    <source>
        <dbReference type="ARBA" id="ARBA00022475"/>
    </source>
</evidence>
<evidence type="ECO:0000256" key="14">
    <source>
        <dbReference type="ARBA" id="ARBA00023316"/>
    </source>
</evidence>